<dbReference type="SUPFAM" id="SSF56112">
    <property type="entry name" value="Protein kinase-like (PK-like)"/>
    <property type="match status" value="1"/>
</dbReference>
<evidence type="ECO:0000259" key="2">
    <source>
        <dbReference type="PROSITE" id="PS50011"/>
    </source>
</evidence>
<dbReference type="PROSITE" id="PS50011">
    <property type="entry name" value="PROTEIN_KINASE_DOM"/>
    <property type="match status" value="1"/>
</dbReference>
<dbReference type="PROSITE" id="PS00108">
    <property type="entry name" value="PROTEIN_KINASE_ST"/>
    <property type="match status" value="1"/>
</dbReference>
<dbReference type="GO" id="GO:0005524">
    <property type="term" value="F:ATP binding"/>
    <property type="evidence" value="ECO:0007669"/>
    <property type="project" value="InterPro"/>
</dbReference>
<evidence type="ECO:0000313" key="4">
    <source>
        <dbReference type="Proteomes" id="UP000813824"/>
    </source>
</evidence>
<dbReference type="PANTHER" id="PTHR24345">
    <property type="entry name" value="SERINE/THREONINE-PROTEIN KINASE PLK"/>
    <property type="match status" value="1"/>
</dbReference>
<reference evidence="3" key="1">
    <citation type="journal article" date="2021" name="New Phytol.">
        <title>Evolutionary innovations through gain and loss of genes in the ectomycorrhizal Boletales.</title>
        <authorList>
            <person name="Wu G."/>
            <person name="Miyauchi S."/>
            <person name="Morin E."/>
            <person name="Kuo A."/>
            <person name="Drula E."/>
            <person name="Varga T."/>
            <person name="Kohler A."/>
            <person name="Feng B."/>
            <person name="Cao Y."/>
            <person name="Lipzen A."/>
            <person name="Daum C."/>
            <person name="Hundley H."/>
            <person name="Pangilinan J."/>
            <person name="Johnson J."/>
            <person name="Barry K."/>
            <person name="LaButti K."/>
            <person name="Ng V."/>
            <person name="Ahrendt S."/>
            <person name="Min B."/>
            <person name="Choi I.G."/>
            <person name="Park H."/>
            <person name="Plett J.M."/>
            <person name="Magnuson J."/>
            <person name="Spatafora J.W."/>
            <person name="Nagy L.G."/>
            <person name="Henrissat B."/>
            <person name="Grigoriev I.V."/>
            <person name="Yang Z.L."/>
            <person name="Xu J."/>
            <person name="Martin F.M."/>
        </authorList>
    </citation>
    <scope>NUCLEOTIDE SEQUENCE</scope>
    <source>
        <strain evidence="3">KKN 215</strain>
    </source>
</reference>
<dbReference type="SMART" id="SM00220">
    <property type="entry name" value="S_TKc"/>
    <property type="match status" value="1"/>
</dbReference>
<name>A0A8K0UN38_9AGAR</name>
<proteinExistence type="predicted"/>
<feature type="domain" description="Protein kinase" evidence="2">
    <location>
        <begin position="1"/>
        <end position="217"/>
    </location>
</feature>
<feature type="region of interest" description="Disordered" evidence="1">
    <location>
        <begin position="237"/>
        <end position="258"/>
    </location>
</feature>
<gene>
    <name evidence="3" type="ORF">BXZ70DRAFT_895392</name>
</gene>
<evidence type="ECO:0000256" key="1">
    <source>
        <dbReference type="SAM" id="MobiDB-lite"/>
    </source>
</evidence>
<dbReference type="InterPro" id="IPR000719">
    <property type="entry name" value="Prot_kinase_dom"/>
</dbReference>
<accession>A0A8K0UN38</accession>
<keyword evidence="3" id="KW-0808">Transferase</keyword>
<keyword evidence="4" id="KW-1185">Reference proteome</keyword>
<dbReference type="GO" id="GO:0005634">
    <property type="term" value="C:nucleus"/>
    <property type="evidence" value="ECO:0007669"/>
    <property type="project" value="TreeGrafter"/>
</dbReference>
<comment type="caution">
    <text evidence="3">The sequence shown here is derived from an EMBL/GenBank/DDBJ whole genome shotgun (WGS) entry which is preliminary data.</text>
</comment>
<evidence type="ECO:0000313" key="3">
    <source>
        <dbReference type="EMBL" id="KAH8097099.1"/>
    </source>
</evidence>
<dbReference type="Pfam" id="PF00069">
    <property type="entry name" value="Pkinase"/>
    <property type="match status" value="1"/>
</dbReference>
<protein>
    <submittedName>
        <fullName evidence="3">Kinase-like domain-containing protein</fullName>
    </submittedName>
</protein>
<dbReference type="GO" id="GO:0004672">
    <property type="term" value="F:protein kinase activity"/>
    <property type="evidence" value="ECO:0007669"/>
    <property type="project" value="InterPro"/>
</dbReference>
<dbReference type="AlphaFoldDB" id="A0A8K0UN38"/>
<organism evidence="3 4">
    <name type="scientific">Cristinia sonorae</name>
    <dbReference type="NCBI Taxonomy" id="1940300"/>
    <lineage>
        <taxon>Eukaryota</taxon>
        <taxon>Fungi</taxon>
        <taxon>Dikarya</taxon>
        <taxon>Basidiomycota</taxon>
        <taxon>Agaricomycotina</taxon>
        <taxon>Agaricomycetes</taxon>
        <taxon>Agaricomycetidae</taxon>
        <taxon>Agaricales</taxon>
        <taxon>Pleurotineae</taxon>
        <taxon>Stephanosporaceae</taxon>
        <taxon>Cristinia</taxon>
    </lineage>
</organism>
<dbReference type="Proteomes" id="UP000813824">
    <property type="component" value="Unassembled WGS sequence"/>
</dbReference>
<dbReference type="Gene3D" id="1.10.510.10">
    <property type="entry name" value="Transferase(Phosphotransferase) domain 1"/>
    <property type="match status" value="1"/>
</dbReference>
<sequence>MTMHGAVQDGERVMLVLDLMKCDLFALLEDQIPRPTIRRWIAQIALGIDALHAIGIIHRDIKPENILLCPDGLNVRITDFTNAYLDAPLPDPEDDDPDAPVPSPRLQWWRKYSKHVIGTVHYLAPEVVEKKWYGLAVDYWALGCVLYDLVVGSPLFPNKSTMREYTKWVRDGHSVAEYFQQRTPILTDEELDLLSGLLCLEPDNRFRLEHLESHPYFTIDSEYVSLPFQLQSPHAHHLHPGRKLLSPSSVPSQHPPSPLVPPISNPLNTHLHSPPLNPFVTPSRSHAPRSLKRMMRARRTRTSLRCSDGSTQMVSGAPARRCWLRTGTIVLLYNLSLVRNTSTLFGHMVFGISCSVNFTLIWSTECSQQYLL</sequence>
<dbReference type="EMBL" id="JAEVFJ010000021">
    <property type="protein sequence ID" value="KAH8097099.1"/>
    <property type="molecule type" value="Genomic_DNA"/>
</dbReference>
<dbReference type="OrthoDB" id="10252171at2759"/>
<dbReference type="InterPro" id="IPR008271">
    <property type="entry name" value="Ser/Thr_kinase_AS"/>
</dbReference>
<keyword evidence="3" id="KW-0418">Kinase</keyword>
<dbReference type="InterPro" id="IPR011009">
    <property type="entry name" value="Kinase-like_dom_sf"/>
</dbReference>